<protein>
    <submittedName>
        <fullName evidence="1">Uncharacterized protein</fullName>
    </submittedName>
</protein>
<dbReference type="Ensembl" id="ENSCHIT00010045285.1">
    <property type="protein sequence ID" value="ENSCHIP00010032188.1"/>
    <property type="gene ID" value="ENSCHIG00010023836.1"/>
</dbReference>
<evidence type="ECO:0000313" key="1">
    <source>
        <dbReference type="Ensembl" id="ENSCHIP00010032188.1"/>
    </source>
</evidence>
<proteinExistence type="predicted"/>
<dbReference type="AlphaFoldDB" id="A0A8C2RPF7"/>
<name>A0A8C2RPF7_CAPHI</name>
<accession>A0A8C2RPF7</accession>
<sequence length="145" mass="16448">MFEPLILHERYVDSSPLLQQRLLALMDSWCQPGFDIRVVARQYPQATLRLERLSPRALGRQVLRLLEQYRLGPALCPNVVTQQRLAALRYLCYKRLEEVRGPGRGGGSSERGLLSAPGAAYRKAHTGVHFCREAYPGRAGLSWCR</sequence>
<reference evidence="1" key="1">
    <citation type="submission" date="2025-08" db="UniProtKB">
        <authorList>
            <consortium name="Ensembl"/>
        </authorList>
    </citation>
    <scope>IDENTIFICATION</scope>
</reference>
<organism evidence="1">
    <name type="scientific">Capra hircus</name>
    <name type="common">Goat</name>
    <dbReference type="NCBI Taxonomy" id="9925"/>
    <lineage>
        <taxon>Eukaryota</taxon>
        <taxon>Metazoa</taxon>
        <taxon>Chordata</taxon>
        <taxon>Craniata</taxon>
        <taxon>Vertebrata</taxon>
        <taxon>Euteleostomi</taxon>
        <taxon>Mammalia</taxon>
        <taxon>Eutheria</taxon>
        <taxon>Laurasiatheria</taxon>
        <taxon>Artiodactyla</taxon>
        <taxon>Ruminantia</taxon>
        <taxon>Pecora</taxon>
        <taxon>Bovidae</taxon>
        <taxon>Caprinae</taxon>
        <taxon>Capra</taxon>
    </lineage>
</organism>